<keyword evidence="3 4" id="KW-0342">GTP-binding</keyword>
<dbReference type="GO" id="GO:0005737">
    <property type="term" value="C:cytoplasm"/>
    <property type="evidence" value="ECO:0007669"/>
    <property type="project" value="UniProtKB-SubCell"/>
</dbReference>
<evidence type="ECO:0000256" key="6">
    <source>
        <dbReference type="SAM" id="MobiDB-lite"/>
    </source>
</evidence>
<comment type="caution">
    <text evidence="9">The sequence shown here is derived from an EMBL/GenBank/DDBJ whole genome shotgun (WGS) entry which is preliminary data.</text>
</comment>
<dbReference type="InterPro" id="IPR003008">
    <property type="entry name" value="Tubulin_FtsZ_GTPase"/>
</dbReference>
<dbReference type="PANTHER" id="PTHR30314">
    <property type="entry name" value="CELL DIVISION PROTEIN FTSZ-RELATED"/>
    <property type="match status" value="1"/>
</dbReference>
<dbReference type="SMART" id="SM00864">
    <property type="entry name" value="Tubulin"/>
    <property type="match status" value="1"/>
</dbReference>
<feature type="binding site" evidence="4">
    <location>
        <position position="187"/>
    </location>
    <ligand>
        <name>GTP</name>
        <dbReference type="ChEBI" id="CHEBI:37565"/>
    </ligand>
</feature>
<reference evidence="9 10" key="1">
    <citation type="journal article" date="2016" name="Nat. Commun.">
        <title>Thousands of microbial genomes shed light on interconnected biogeochemical processes in an aquifer system.</title>
        <authorList>
            <person name="Anantharaman K."/>
            <person name="Brown C.T."/>
            <person name="Hug L.A."/>
            <person name="Sharon I."/>
            <person name="Castelle C.J."/>
            <person name="Probst A.J."/>
            <person name="Thomas B.C."/>
            <person name="Singh A."/>
            <person name="Wilkins M.J."/>
            <person name="Karaoz U."/>
            <person name="Brodie E.L."/>
            <person name="Williams K.H."/>
            <person name="Hubbard S.S."/>
            <person name="Banfield J.F."/>
        </authorList>
    </citation>
    <scope>NUCLEOTIDE SEQUENCE [LARGE SCALE GENOMIC DNA]</scope>
</reference>
<comment type="similarity">
    <text evidence="1 4">Belongs to the FtsZ family.</text>
</comment>
<keyword evidence="4 9" id="KW-0132">Cell division</keyword>
<protein>
    <recommendedName>
        <fullName evidence="4 5">Cell division protein FtsZ</fullName>
    </recommendedName>
</protein>
<dbReference type="PRINTS" id="PR00423">
    <property type="entry name" value="CELLDVISFTSZ"/>
</dbReference>
<dbReference type="InterPro" id="IPR024757">
    <property type="entry name" value="FtsZ_C"/>
</dbReference>
<keyword evidence="4" id="KW-0717">Septation</keyword>
<keyword evidence="2 4" id="KW-0547">Nucleotide-binding</keyword>
<evidence type="ECO:0000256" key="4">
    <source>
        <dbReference type="HAMAP-Rule" id="MF_00909"/>
    </source>
</evidence>
<keyword evidence="4" id="KW-0963">Cytoplasm</keyword>
<proteinExistence type="inferred from homology"/>
<dbReference type="FunFam" id="3.40.50.1440:FF:000001">
    <property type="entry name" value="Cell division protein FtsZ"/>
    <property type="match status" value="1"/>
</dbReference>
<dbReference type="CDD" id="cd02201">
    <property type="entry name" value="FtsZ_type1"/>
    <property type="match status" value="1"/>
</dbReference>
<dbReference type="GO" id="GO:0003924">
    <property type="term" value="F:GTPase activity"/>
    <property type="evidence" value="ECO:0007669"/>
    <property type="project" value="UniProtKB-UniRule"/>
</dbReference>
<dbReference type="SMART" id="SM00865">
    <property type="entry name" value="Tubulin_C"/>
    <property type="match status" value="1"/>
</dbReference>
<evidence type="ECO:0000256" key="1">
    <source>
        <dbReference type="ARBA" id="ARBA00009690"/>
    </source>
</evidence>
<evidence type="ECO:0000313" key="10">
    <source>
        <dbReference type="Proteomes" id="UP000177629"/>
    </source>
</evidence>
<comment type="caution">
    <text evidence="4">Lacks conserved residue(s) required for the propagation of feature annotation.</text>
</comment>
<keyword evidence="4" id="KW-0131">Cell cycle</keyword>
<dbReference type="InterPro" id="IPR000158">
    <property type="entry name" value="Cell_div_FtsZ"/>
</dbReference>
<comment type="function">
    <text evidence="4">Essential cell division protein that forms a contractile ring structure (Z ring) at the future cell division site. The regulation of the ring assembly controls the timing and the location of cell division. One of the functions of the FtsZ ring is to recruit other cell division proteins to the septum to produce a new cell wall between the dividing cells. Binds GTP and shows GTPase activity.</text>
</comment>
<feature type="binding site" evidence="4">
    <location>
        <position position="139"/>
    </location>
    <ligand>
        <name>GTP</name>
        <dbReference type="ChEBI" id="CHEBI:37565"/>
    </ligand>
</feature>
<dbReference type="GO" id="GO:0000917">
    <property type="term" value="P:division septum assembly"/>
    <property type="evidence" value="ECO:0007669"/>
    <property type="project" value="UniProtKB-KW"/>
</dbReference>
<evidence type="ECO:0000259" key="8">
    <source>
        <dbReference type="SMART" id="SM00865"/>
    </source>
</evidence>
<sequence length="374" mass="39972">MPSVKPPYENFANIKVVGVGGSGNNVVTYMTSTKARNVELIAMNTDAQDLHAAQAHKKLRLGKDLTRGLGAGMDPAVGRRAAEESREEIAAHVKDADMVFVTGGLGGGTCSGAAPIIAELAKKNGALTVAIVTLPFAFEGHQRTRIATEAWNELRKNVDAIVTIENDKLLDTIDRKTSLLSAFRAANDILKNAVLGISDVITVPGLINVDFADMRTIMADSGIAILGLGRAVGEGKAVQAAKAAVSSPLVDASMEGARGILFTVTGSKDLGMQDVNEIAKAITESADPEARIIFGALVDRSLRKNEVRVTVIATGLSEKIGKEGQREPLVVADSMRDEAEFTAQPRVQVYKEGEQQQEEDPFEVPSFLRRRLKR</sequence>
<dbReference type="InterPro" id="IPR008280">
    <property type="entry name" value="Tub_FtsZ_C"/>
</dbReference>
<name>A0A1G2PH85_9BACT</name>
<dbReference type="Proteomes" id="UP000177629">
    <property type="component" value="Unassembled WGS sequence"/>
</dbReference>
<accession>A0A1G2PH85</accession>
<evidence type="ECO:0000256" key="5">
    <source>
        <dbReference type="NCBIfam" id="TIGR00065"/>
    </source>
</evidence>
<dbReference type="EMBL" id="MHSS01000014">
    <property type="protein sequence ID" value="OHA47715.1"/>
    <property type="molecule type" value="Genomic_DNA"/>
</dbReference>
<evidence type="ECO:0000256" key="3">
    <source>
        <dbReference type="ARBA" id="ARBA00023134"/>
    </source>
</evidence>
<dbReference type="PANTHER" id="PTHR30314:SF3">
    <property type="entry name" value="MITOCHONDRIAL DIVISION PROTEIN FSZA"/>
    <property type="match status" value="1"/>
</dbReference>
<dbReference type="NCBIfam" id="TIGR00065">
    <property type="entry name" value="ftsZ"/>
    <property type="match status" value="1"/>
</dbReference>
<dbReference type="GO" id="GO:0051258">
    <property type="term" value="P:protein polymerization"/>
    <property type="evidence" value="ECO:0007669"/>
    <property type="project" value="UniProtKB-UniRule"/>
</dbReference>
<feature type="domain" description="Tubulin/FtsZ GTPase" evidence="7">
    <location>
        <begin position="13"/>
        <end position="205"/>
    </location>
</feature>
<evidence type="ECO:0000313" key="9">
    <source>
        <dbReference type="EMBL" id="OHA47715.1"/>
    </source>
</evidence>
<comment type="subcellular location">
    <subcellularLocation>
        <location evidence="4">Cytoplasm</location>
    </subcellularLocation>
    <text evidence="4">Assembles at midcell at the inner surface of the cytoplasmic membrane.</text>
</comment>
<organism evidence="9 10">
    <name type="scientific">Candidatus Terrybacteria bacterium RIFCSPHIGHO2_01_FULL_48_17</name>
    <dbReference type="NCBI Taxonomy" id="1802362"/>
    <lineage>
        <taxon>Bacteria</taxon>
        <taxon>Candidatus Terryibacteriota</taxon>
    </lineage>
</organism>
<feature type="region of interest" description="Disordered" evidence="6">
    <location>
        <begin position="350"/>
        <end position="374"/>
    </location>
</feature>
<dbReference type="SUPFAM" id="SSF55307">
    <property type="entry name" value="Tubulin C-terminal domain-like"/>
    <property type="match status" value="1"/>
</dbReference>
<comment type="subunit">
    <text evidence="4">Homodimer. Polymerizes to form a dynamic ring structure in a strictly GTP-dependent manner. Interacts directly with several other division proteins.</text>
</comment>
<dbReference type="STRING" id="1802362.A2806_01280"/>
<dbReference type="AlphaFoldDB" id="A0A1G2PH85"/>
<feature type="binding site" evidence="4">
    <location>
        <position position="143"/>
    </location>
    <ligand>
        <name>GTP</name>
        <dbReference type="ChEBI" id="CHEBI:37565"/>
    </ligand>
</feature>
<dbReference type="HAMAP" id="MF_00909">
    <property type="entry name" value="FtsZ"/>
    <property type="match status" value="1"/>
</dbReference>
<dbReference type="Gene3D" id="3.40.50.1440">
    <property type="entry name" value="Tubulin/FtsZ, GTPase domain"/>
    <property type="match status" value="1"/>
</dbReference>
<dbReference type="SUPFAM" id="SSF52490">
    <property type="entry name" value="Tubulin nucleotide-binding domain-like"/>
    <property type="match status" value="1"/>
</dbReference>
<dbReference type="GO" id="GO:0032153">
    <property type="term" value="C:cell division site"/>
    <property type="evidence" value="ECO:0007669"/>
    <property type="project" value="UniProtKB-UniRule"/>
</dbReference>
<dbReference type="Gene3D" id="3.30.1330.20">
    <property type="entry name" value="Tubulin/FtsZ, C-terminal domain"/>
    <property type="match status" value="1"/>
</dbReference>
<dbReference type="Pfam" id="PF12327">
    <property type="entry name" value="FtsZ_C"/>
    <property type="match status" value="1"/>
</dbReference>
<dbReference type="Pfam" id="PF00091">
    <property type="entry name" value="Tubulin"/>
    <property type="match status" value="1"/>
</dbReference>
<evidence type="ECO:0000256" key="2">
    <source>
        <dbReference type="ARBA" id="ARBA00022741"/>
    </source>
</evidence>
<gene>
    <name evidence="4" type="primary">ftsZ</name>
    <name evidence="9" type="ORF">A2806_01280</name>
</gene>
<dbReference type="InterPro" id="IPR018316">
    <property type="entry name" value="Tubulin/FtsZ_2-layer-sand-dom"/>
</dbReference>
<dbReference type="GO" id="GO:0043093">
    <property type="term" value="P:FtsZ-dependent cytokinesis"/>
    <property type="evidence" value="ECO:0007669"/>
    <property type="project" value="UniProtKB-UniRule"/>
</dbReference>
<dbReference type="GO" id="GO:0005525">
    <property type="term" value="F:GTP binding"/>
    <property type="evidence" value="ECO:0007669"/>
    <property type="project" value="UniProtKB-UniRule"/>
</dbReference>
<dbReference type="InterPro" id="IPR036525">
    <property type="entry name" value="Tubulin/FtsZ_GTPase_sf"/>
</dbReference>
<dbReference type="InterPro" id="IPR045061">
    <property type="entry name" value="FtsZ/CetZ"/>
</dbReference>
<dbReference type="InterPro" id="IPR037103">
    <property type="entry name" value="Tubulin/FtsZ-like_C"/>
</dbReference>
<feature type="domain" description="Tubulin/FtsZ 2-layer sandwich" evidence="8">
    <location>
        <begin position="207"/>
        <end position="325"/>
    </location>
</feature>
<evidence type="ECO:0000259" key="7">
    <source>
        <dbReference type="SMART" id="SM00864"/>
    </source>
</evidence>